<keyword evidence="2" id="KW-0496">Mitochondrion</keyword>
<feature type="compositionally biased region" description="Basic and acidic residues" evidence="4">
    <location>
        <begin position="45"/>
        <end position="58"/>
    </location>
</feature>
<dbReference type="Pfam" id="PF11022">
    <property type="entry name" value="ATP19"/>
    <property type="match status" value="1"/>
</dbReference>
<accession>A0A4S4LM82</accession>
<name>A0A4S4LM82_9AGAM</name>
<comment type="subcellular location">
    <subcellularLocation>
        <location evidence="1">Mitochondrion membrane</location>
    </subcellularLocation>
</comment>
<evidence type="ECO:0000256" key="3">
    <source>
        <dbReference type="ARBA" id="ARBA00023136"/>
    </source>
</evidence>
<dbReference type="GO" id="GO:0031966">
    <property type="term" value="C:mitochondrial membrane"/>
    <property type="evidence" value="ECO:0007669"/>
    <property type="project" value="UniProtKB-SubCell"/>
</dbReference>
<keyword evidence="6" id="KW-1185">Reference proteome</keyword>
<proteinExistence type="predicted"/>
<evidence type="ECO:0000256" key="1">
    <source>
        <dbReference type="ARBA" id="ARBA00004325"/>
    </source>
</evidence>
<evidence type="ECO:0000313" key="6">
    <source>
        <dbReference type="Proteomes" id="UP000310158"/>
    </source>
</evidence>
<feature type="region of interest" description="Disordered" evidence="4">
    <location>
        <begin position="31"/>
        <end position="58"/>
    </location>
</feature>
<protein>
    <recommendedName>
        <fullName evidence="7">ATP synthase subunit K, mitochondrial</fullName>
    </recommendedName>
</protein>
<dbReference type="GO" id="GO:0015986">
    <property type="term" value="P:proton motive force-driven ATP synthesis"/>
    <property type="evidence" value="ECO:0007669"/>
    <property type="project" value="TreeGrafter"/>
</dbReference>
<dbReference type="Proteomes" id="UP000310158">
    <property type="component" value="Unassembled WGS sequence"/>
</dbReference>
<dbReference type="AlphaFoldDB" id="A0A4S4LM82"/>
<dbReference type="InterPro" id="IPR021278">
    <property type="entry name" value="ATP19"/>
</dbReference>
<reference evidence="5 6" key="1">
    <citation type="submission" date="2019-02" db="EMBL/GenBank/DDBJ databases">
        <title>Genome sequencing of the rare red list fungi Bondarzewia mesenterica.</title>
        <authorList>
            <person name="Buettner E."/>
            <person name="Kellner H."/>
        </authorList>
    </citation>
    <scope>NUCLEOTIDE SEQUENCE [LARGE SCALE GENOMIC DNA]</scope>
    <source>
        <strain evidence="5 6">DSM 108281</strain>
    </source>
</reference>
<sequence>MSYVILGRAIKSEYLALGTLLTTAGISYIAASGGSKESPKGSLQEVKDSVKIDSSSKEEENLMDSIKNFIAEEEKASKH</sequence>
<organism evidence="5 6">
    <name type="scientific">Bondarzewia mesenterica</name>
    <dbReference type="NCBI Taxonomy" id="1095465"/>
    <lineage>
        <taxon>Eukaryota</taxon>
        <taxon>Fungi</taxon>
        <taxon>Dikarya</taxon>
        <taxon>Basidiomycota</taxon>
        <taxon>Agaricomycotina</taxon>
        <taxon>Agaricomycetes</taxon>
        <taxon>Russulales</taxon>
        <taxon>Bondarzewiaceae</taxon>
        <taxon>Bondarzewia</taxon>
    </lineage>
</organism>
<evidence type="ECO:0000256" key="4">
    <source>
        <dbReference type="SAM" id="MobiDB-lite"/>
    </source>
</evidence>
<dbReference type="EMBL" id="SGPL01000367">
    <property type="protein sequence ID" value="THH13294.1"/>
    <property type="molecule type" value="Genomic_DNA"/>
</dbReference>
<evidence type="ECO:0000256" key="2">
    <source>
        <dbReference type="ARBA" id="ARBA00023128"/>
    </source>
</evidence>
<keyword evidence="3" id="KW-0472">Membrane</keyword>
<evidence type="ECO:0000313" key="5">
    <source>
        <dbReference type="EMBL" id="THH13294.1"/>
    </source>
</evidence>
<dbReference type="PANTHER" id="PTHR28074">
    <property type="entry name" value="ATP SYNTHASE SUBUNIT K, MITOCHONDRIAL"/>
    <property type="match status" value="1"/>
</dbReference>
<comment type="caution">
    <text evidence="5">The sequence shown here is derived from an EMBL/GenBank/DDBJ whole genome shotgun (WGS) entry which is preliminary data.</text>
</comment>
<gene>
    <name evidence="5" type="ORF">EW146_g6907</name>
</gene>
<evidence type="ECO:0008006" key="7">
    <source>
        <dbReference type="Google" id="ProtNLM"/>
    </source>
</evidence>
<dbReference type="PANTHER" id="PTHR28074:SF1">
    <property type="entry name" value="ATP SYNTHASE SUBUNIT K, MITOCHONDRIAL"/>
    <property type="match status" value="1"/>
</dbReference>